<evidence type="ECO:0000256" key="1">
    <source>
        <dbReference type="SAM" id="Coils"/>
    </source>
</evidence>
<keyword evidence="1" id="KW-0175">Coiled coil</keyword>
<dbReference type="AlphaFoldDB" id="A0A0F9IZ65"/>
<dbReference type="EMBL" id="LAZR01011243">
    <property type="protein sequence ID" value="KKM62694.1"/>
    <property type="molecule type" value="Genomic_DNA"/>
</dbReference>
<evidence type="ECO:0000313" key="2">
    <source>
        <dbReference type="EMBL" id="KKM62694.1"/>
    </source>
</evidence>
<feature type="coiled-coil region" evidence="1">
    <location>
        <begin position="708"/>
        <end position="735"/>
    </location>
</feature>
<protein>
    <recommendedName>
        <fullName evidence="3">Portal protein</fullName>
    </recommendedName>
</protein>
<gene>
    <name evidence="2" type="ORF">LCGC14_1519100</name>
</gene>
<proteinExistence type="predicted"/>
<sequence length="761" mass="87660">MSTATVEMPRQRVSVSEKTDDWYKSSMNAIIAMSEFEQPTTTTWKDDIRKAYDFYNGIIDESDYTHVLNPYGKRRKNFPAKLHNYPILKPVIDLLLGEKRRRPFAYSVVVANSDITNRRDEALSAVMRENLEQLFINELGGQGIETGLEEEETAIPEKVQEDFLASYRDARAVAGQQAMNFLIHHQEIRPKFSKGWKHWLISGITVTLRDVVGDEVIYEILNPLHVDYDKSDDTDFIEDGEWATIRQMAVRSKIVDAYYKYLTAEQIDKLEHPRTADSDYLDYGYADKGEKSPRAAVIRVYWKCQKKVGIVTYIDEDGELQQKEVSEGYQVDEDEAVDWDWVNEVQQGVRIDEDIFIKLEPYPVQRTSMDNASKCKLPINGRKYSDLNSPNISLLMLGVPYQLSYNIYKYRLENAIAKSKDIIAMLDINMIPKKFDMDKFMYFLDATGIAWVDYAKEGIKFNPQHQSVVDLSIKTIGDFIELLDSIKSEWYELAGVSRQRLGEIQQYDGRDVTQQAIVQSAMITEELFASFSELEQRDLQALIDLSRYAWINGKKGTYVTSDQSQEILNIDGIEHMDSEYGIFVTDSAEEREKLDVLRGLVQAFVQNGAPMSSIIDMVESTNFVALKGKILKAEQSLNELQQAQVEAENQELEYERQLKLTELEHGDTNKELDRRNKIDVAIIQADAQLKDPFVDRDRDGIPDSAEILARDREQLRELSYKRDELKVKREIEEKKIKLGEKKIETDAAVKREVARKKGPSK</sequence>
<comment type="caution">
    <text evidence="2">The sequence shown here is derived from an EMBL/GenBank/DDBJ whole genome shotgun (WGS) entry which is preliminary data.</text>
</comment>
<name>A0A0F9IZ65_9ZZZZ</name>
<organism evidence="2">
    <name type="scientific">marine sediment metagenome</name>
    <dbReference type="NCBI Taxonomy" id="412755"/>
    <lineage>
        <taxon>unclassified sequences</taxon>
        <taxon>metagenomes</taxon>
        <taxon>ecological metagenomes</taxon>
    </lineage>
</organism>
<evidence type="ECO:0008006" key="3">
    <source>
        <dbReference type="Google" id="ProtNLM"/>
    </source>
</evidence>
<accession>A0A0F9IZ65</accession>
<feature type="coiled-coil region" evidence="1">
    <location>
        <begin position="623"/>
        <end position="664"/>
    </location>
</feature>
<reference evidence="2" key="1">
    <citation type="journal article" date="2015" name="Nature">
        <title>Complex archaea that bridge the gap between prokaryotes and eukaryotes.</title>
        <authorList>
            <person name="Spang A."/>
            <person name="Saw J.H."/>
            <person name="Jorgensen S.L."/>
            <person name="Zaremba-Niedzwiedzka K."/>
            <person name="Martijn J."/>
            <person name="Lind A.E."/>
            <person name="van Eijk R."/>
            <person name="Schleper C."/>
            <person name="Guy L."/>
            <person name="Ettema T.J."/>
        </authorList>
    </citation>
    <scope>NUCLEOTIDE SEQUENCE</scope>
</reference>